<keyword evidence="1" id="KW-0472">Membrane</keyword>
<keyword evidence="1" id="KW-0812">Transmembrane</keyword>
<accession>A0A953J7D4</accession>
<dbReference type="PANTHER" id="PTHR42867">
    <property type="entry name" value="MEMBRANE PROTEIN-RELATED"/>
    <property type="match status" value="1"/>
</dbReference>
<dbReference type="AlphaFoldDB" id="A0A953J7D4"/>
<reference evidence="2" key="2">
    <citation type="submission" date="2021-08" db="EMBL/GenBank/DDBJ databases">
        <authorList>
            <person name="Dalcin Martins P."/>
        </authorList>
    </citation>
    <scope>NUCLEOTIDE SEQUENCE</scope>
    <source>
        <strain evidence="2">MAG_39</strain>
    </source>
</reference>
<feature type="transmembrane region" description="Helical" evidence="1">
    <location>
        <begin position="194"/>
        <end position="216"/>
    </location>
</feature>
<feature type="transmembrane region" description="Helical" evidence="1">
    <location>
        <begin position="132"/>
        <end position="152"/>
    </location>
</feature>
<proteinExistence type="predicted"/>
<reference evidence="2" key="1">
    <citation type="journal article" date="2021" name="bioRxiv">
        <title>Unraveling nitrogen, sulfur and carbon metabolic pathways and microbial community transcriptional responses to substrate deprivation and toxicity stresses in a bioreactor mimicking anoxic brackish coastal sediment conditions.</title>
        <authorList>
            <person name="Martins P.D."/>
            <person name="Echeveste M.J."/>
            <person name="Arshad A."/>
            <person name="Kurth J."/>
            <person name="Ouboter H."/>
            <person name="Jetten M.S.M."/>
            <person name="Welte C.U."/>
        </authorList>
    </citation>
    <scope>NUCLEOTIDE SEQUENCE</scope>
    <source>
        <strain evidence="2">MAG_39</strain>
    </source>
</reference>
<gene>
    <name evidence="2" type="ORF">K8I29_15645</name>
</gene>
<evidence type="ECO:0000313" key="3">
    <source>
        <dbReference type="Proteomes" id="UP000705867"/>
    </source>
</evidence>
<dbReference type="Pfam" id="PF07136">
    <property type="entry name" value="DUF1385"/>
    <property type="match status" value="1"/>
</dbReference>
<keyword evidence="1" id="KW-1133">Transmembrane helix</keyword>
<dbReference type="EMBL" id="JAIOIV010000124">
    <property type="protein sequence ID" value="MBZ0157631.1"/>
    <property type="molecule type" value="Genomic_DNA"/>
</dbReference>
<comment type="caution">
    <text evidence="2">The sequence shown here is derived from an EMBL/GenBank/DDBJ whole genome shotgun (WGS) entry which is preliminary data.</text>
</comment>
<evidence type="ECO:0000256" key="1">
    <source>
        <dbReference type="SAM" id="Phobius"/>
    </source>
</evidence>
<name>A0A953J7D4_9BACT</name>
<organism evidence="2 3">
    <name type="scientific">Candidatus Nitrobium versatile</name>
    <dbReference type="NCBI Taxonomy" id="2884831"/>
    <lineage>
        <taxon>Bacteria</taxon>
        <taxon>Pseudomonadati</taxon>
        <taxon>Nitrospirota</taxon>
        <taxon>Nitrospiria</taxon>
        <taxon>Nitrospirales</taxon>
        <taxon>Nitrospiraceae</taxon>
        <taxon>Candidatus Nitrobium</taxon>
    </lineage>
</organism>
<evidence type="ECO:0000313" key="2">
    <source>
        <dbReference type="EMBL" id="MBZ0157631.1"/>
    </source>
</evidence>
<protein>
    <submittedName>
        <fullName evidence="2">DUF1385 domain-containing protein</fullName>
    </submittedName>
</protein>
<feature type="transmembrane region" description="Helical" evidence="1">
    <location>
        <begin position="222"/>
        <end position="240"/>
    </location>
</feature>
<dbReference type="PANTHER" id="PTHR42867:SF1">
    <property type="entry name" value="MEMBRANE PROTEIN-RELATED"/>
    <property type="match status" value="1"/>
</dbReference>
<dbReference type="InterPro" id="IPR010787">
    <property type="entry name" value="DUF1385"/>
</dbReference>
<feature type="transmembrane region" description="Helical" evidence="1">
    <location>
        <begin position="88"/>
        <end position="112"/>
    </location>
</feature>
<dbReference type="Proteomes" id="UP000705867">
    <property type="component" value="Unassembled WGS sequence"/>
</dbReference>
<sequence>MKNIGGQAVIEGVMMKSPAGWTVAVRGPKGDISLKTVRTAGVTGFLKWPVIRGMVALFQALSIGIRAIEFSGNIAYQEEADEKPLSPLSMAFSLGTALLLAVALFVLLPLFVTKLAGTVIRSVETSSLLFNLVDGLLRVGIFLLYVFSIGLWREMRRIYEYHGAEHKVIYAYEAGEELSVENAKKYKPYHPRCGTSFLLIVMVISIIVFSFIPQHWSFAGKALSRLILIPAIAGISYEVLRSSAKMQGNPLVGLMILPGLLLQRLTVREPDNAQIEVALAAMSEVLKLDEGSAREVCRRC</sequence>